<name>A0A8S5LF88_9CAUD</name>
<protein>
    <submittedName>
        <fullName evidence="2">Head to tail adaptor</fullName>
    </submittedName>
</protein>
<evidence type="ECO:0000313" key="2">
    <source>
        <dbReference type="EMBL" id="DAD68523.1"/>
    </source>
</evidence>
<evidence type="ECO:0000256" key="1">
    <source>
        <dbReference type="SAM" id="MobiDB-lite"/>
    </source>
</evidence>
<feature type="region of interest" description="Disordered" evidence="1">
    <location>
        <begin position="106"/>
        <end position="131"/>
    </location>
</feature>
<dbReference type="InterPro" id="IPR018963">
    <property type="entry name" value="Mycophage_D29_Gp19"/>
</dbReference>
<dbReference type="EMBL" id="BK014704">
    <property type="protein sequence ID" value="DAD68523.1"/>
    <property type="molecule type" value="Genomic_DNA"/>
</dbReference>
<organism evidence="2">
    <name type="scientific">Siphoviridae sp. ct3CA7</name>
    <dbReference type="NCBI Taxonomy" id="2823561"/>
    <lineage>
        <taxon>Viruses</taxon>
        <taxon>Duplodnaviria</taxon>
        <taxon>Heunggongvirae</taxon>
        <taxon>Uroviricota</taxon>
        <taxon>Caudoviricetes</taxon>
    </lineage>
</organism>
<dbReference type="Pfam" id="PF09355">
    <property type="entry name" value="Phage_Gp19"/>
    <property type="match status" value="1"/>
</dbReference>
<proteinExistence type="predicted"/>
<sequence length="149" mass="16519">MLDPEEHQRLELFLQDAEDYIRNEFLKRGRDFDAELVSVPWLRFSATRVIREMVAAAIMVGGNTGVRTLTSTTGPQSDSITFAQVGVSGYGGVTLTDEWRIELGLGSGGPRGRFPDPQPWPEEPARRGWGIGVDSGYPARVVRPGRKPY</sequence>
<reference evidence="2" key="1">
    <citation type="journal article" date="2021" name="Proc. Natl. Acad. Sci. U.S.A.">
        <title>A Catalog of Tens of Thousands of Viruses from Human Metagenomes Reveals Hidden Associations with Chronic Diseases.</title>
        <authorList>
            <person name="Tisza M.J."/>
            <person name="Buck C.B."/>
        </authorList>
    </citation>
    <scope>NUCLEOTIDE SEQUENCE</scope>
    <source>
        <strain evidence="2">Ct3CA7</strain>
    </source>
</reference>
<accession>A0A8S5LF88</accession>